<dbReference type="OrthoDB" id="2722203at2759"/>
<dbReference type="EMBL" id="ML213513">
    <property type="protein sequence ID" value="TFK50636.1"/>
    <property type="molecule type" value="Genomic_DNA"/>
</dbReference>
<evidence type="ECO:0008006" key="4">
    <source>
        <dbReference type="Google" id="ProtNLM"/>
    </source>
</evidence>
<protein>
    <recommendedName>
        <fullName evidence="4">Ig-like domain-containing protein</fullName>
    </recommendedName>
</protein>
<evidence type="ECO:0000256" key="1">
    <source>
        <dbReference type="SAM" id="SignalP"/>
    </source>
</evidence>
<reference evidence="2 3" key="1">
    <citation type="journal article" date="2019" name="Nat. Ecol. Evol.">
        <title>Megaphylogeny resolves global patterns of mushroom evolution.</title>
        <authorList>
            <person name="Varga T."/>
            <person name="Krizsan K."/>
            <person name="Foldi C."/>
            <person name="Dima B."/>
            <person name="Sanchez-Garcia M."/>
            <person name="Sanchez-Ramirez S."/>
            <person name="Szollosi G.J."/>
            <person name="Szarkandi J.G."/>
            <person name="Papp V."/>
            <person name="Albert L."/>
            <person name="Andreopoulos W."/>
            <person name="Angelini C."/>
            <person name="Antonin V."/>
            <person name="Barry K.W."/>
            <person name="Bougher N.L."/>
            <person name="Buchanan P."/>
            <person name="Buyck B."/>
            <person name="Bense V."/>
            <person name="Catcheside P."/>
            <person name="Chovatia M."/>
            <person name="Cooper J."/>
            <person name="Damon W."/>
            <person name="Desjardin D."/>
            <person name="Finy P."/>
            <person name="Geml J."/>
            <person name="Haridas S."/>
            <person name="Hughes K."/>
            <person name="Justo A."/>
            <person name="Karasinski D."/>
            <person name="Kautmanova I."/>
            <person name="Kiss B."/>
            <person name="Kocsube S."/>
            <person name="Kotiranta H."/>
            <person name="LaButti K.M."/>
            <person name="Lechner B.E."/>
            <person name="Liimatainen K."/>
            <person name="Lipzen A."/>
            <person name="Lukacs Z."/>
            <person name="Mihaltcheva S."/>
            <person name="Morgado L.N."/>
            <person name="Niskanen T."/>
            <person name="Noordeloos M.E."/>
            <person name="Ohm R.A."/>
            <person name="Ortiz-Santana B."/>
            <person name="Ovrebo C."/>
            <person name="Racz N."/>
            <person name="Riley R."/>
            <person name="Savchenko A."/>
            <person name="Shiryaev A."/>
            <person name="Soop K."/>
            <person name="Spirin V."/>
            <person name="Szebenyi C."/>
            <person name="Tomsovsky M."/>
            <person name="Tulloss R.E."/>
            <person name="Uehling J."/>
            <person name="Grigoriev I.V."/>
            <person name="Vagvolgyi C."/>
            <person name="Papp T."/>
            <person name="Martin F.M."/>
            <person name="Miettinen O."/>
            <person name="Hibbett D.S."/>
            <person name="Nagy L.G."/>
        </authorList>
    </citation>
    <scope>NUCLEOTIDE SEQUENCE [LARGE SCALE GENOMIC DNA]</scope>
    <source>
        <strain evidence="2 3">OMC1185</strain>
    </source>
</reference>
<sequence>MQFSILAAFVVAAVGVQAAPSPAPVAARSVEARAGCGSSGPFGTGHFEWYITASCTSGQQYDCQAMDASGCEPGLTGKIGSLEVDDPNDTTQYAKGSHTNSLAFTCPSSGQVRCQANFEDNNDGPNYSLRIVPA</sequence>
<evidence type="ECO:0000313" key="3">
    <source>
        <dbReference type="Proteomes" id="UP000305948"/>
    </source>
</evidence>
<feature type="chain" id="PRO_5022986745" description="Ig-like domain-containing protein" evidence="1">
    <location>
        <begin position="19"/>
        <end position="134"/>
    </location>
</feature>
<accession>A0A5C3N2I5</accession>
<dbReference type="Proteomes" id="UP000305948">
    <property type="component" value="Unassembled WGS sequence"/>
</dbReference>
<organism evidence="2 3">
    <name type="scientific">Heliocybe sulcata</name>
    <dbReference type="NCBI Taxonomy" id="5364"/>
    <lineage>
        <taxon>Eukaryota</taxon>
        <taxon>Fungi</taxon>
        <taxon>Dikarya</taxon>
        <taxon>Basidiomycota</taxon>
        <taxon>Agaricomycotina</taxon>
        <taxon>Agaricomycetes</taxon>
        <taxon>Gloeophyllales</taxon>
        <taxon>Gloeophyllaceae</taxon>
        <taxon>Heliocybe</taxon>
    </lineage>
</organism>
<dbReference type="AlphaFoldDB" id="A0A5C3N2I5"/>
<name>A0A5C3N2I5_9AGAM</name>
<gene>
    <name evidence="2" type="ORF">OE88DRAFT_1661173</name>
</gene>
<feature type="signal peptide" evidence="1">
    <location>
        <begin position="1"/>
        <end position="18"/>
    </location>
</feature>
<evidence type="ECO:0000313" key="2">
    <source>
        <dbReference type="EMBL" id="TFK50636.1"/>
    </source>
</evidence>
<proteinExistence type="predicted"/>
<keyword evidence="3" id="KW-1185">Reference proteome</keyword>
<keyword evidence="1" id="KW-0732">Signal</keyword>